<accession>A0A9P4PUE8</accession>
<proteinExistence type="predicted"/>
<protein>
    <recommendedName>
        <fullName evidence="5">Ubiquitin 3 binding protein But2 C-terminal domain-containing protein</fullName>
    </recommendedName>
</protein>
<keyword evidence="4" id="KW-1185">Reference proteome</keyword>
<evidence type="ECO:0008006" key="5">
    <source>
        <dbReference type="Google" id="ProtNLM"/>
    </source>
</evidence>
<comment type="caution">
    <text evidence="3">The sequence shown here is derived from an EMBL/GenBank/DDBJ whole genome shotgun (WGS) entry which is preliminary data.</text>
</comment>
<evidence type="ECO:0000256" key="2">
    <source>
        <dbReference type="SAM" id="SignalP"/>
    </source>
</evidence>
<evidence type="ECO:0000313" key="3">
    <source>
        <dbReference type="EMBL" id="KAF2450402.1"/>
    </source>
</evidence>
<dbReference type="AlphaFoldDB" id="A0A9P4PUE8"/>
<sequence>MRTRVITQVLFVGATAALLNFVSARQDPLPPLECPETWLFNIASFSGPGCPIARQASRDTRTQRSGLGLPPRPSVGAGVRESKTYCEMQLKWGEMKGDTYPIEIPLNQAAWKLKMHRNGTTIEAGYAIDEGVRADWRFTYWMDEADDNAKLVDEIAVVGPLINNAPPVKQLDWSQADKKTLEWTAPQCGVAYIKVRVDLELIAENARANGTVFPTRVGSGIDDDYGWPGPLLGASHDFEPCERF</sequence>
<keyword evidence="2" id="KW-0732">Signal</keyword>
<name>A0A9P4PUE8_9PLEO</name>
<evidence type="ECO:0000256" key="1">
    <source>
        <dbReference type="SAM" id="MobiDB-lite"/>
    </source>
</evidence>
<dbReference type="OrthoDB" id="3735213at2759"/>
<organism evidence="3 4">
    <name type="scientific">Karstenula rhodostoma CBS 690.94</name>
    <dbReference type="NCBI Taxonomy" id="1392251"/>
    <lineage>
        <taxon>Eukaryota</taxon>
        <taxon>Fungi</taxon>
        <taxon>Dikarya</taxon>
        <taxon>Ascomycota</taxon>
        <taxon>Pezizomycotina</taxon>
        <taxon>Dothideomycetes</taxon>
        <taxon>Pleosporomycetidae</taxon>
        <taxon>Pleosporales</taxon>
        <taxon>Massarineae</taxon>
        <taxon>Didymosphaeriaceae</taxon>
        <taxon>Karstenula</taxon>
    </lineage>
</organism>
<dbReference type="Proteomes" id="UP000799764">
    <property type="component" value="Unassembled WGS sequence"/>
</dbReference>
<dbReference type="EMBL" id="MU001493">
    <property type="protein sequence ID" value="KAF2450402.1"/>
    <property type="molecule type" value="Genomic_DNA"/>
</dbReference>
<reference evidence="3" key="1">
    <citation type="journal article" date="2020" name="Stud. Mycol.">
        <title>101 Dothideomycetes genomes: a test case for predicting lifestyles and emergence of pathogens.</title>
        <authorList>
            <person name="Haridas S."/>
            <person name="Albert R."/>
            <person name="Binder M."/>
            <person name="Bloem J."/>
            <person name="Labutti K."/>
            <person name="Salamov A."/>
            <person name="Andreopoulos B."/>
            <person name="Baker S."/>
            <person name="Barry K."/>
            <person name="Bills G."/>
            <person name="Bluhm B."/>
            <person name="Cannon C."/>
            <person name="Castanera R."/>
            <person name="Culley D."/>
            <person name="Daum C."/>
            <person name="Ezra D."/>
            <person name="Gonzalez J."/>
            <person name="Henrissat B."/>
            <person name="Kuo A."/>
            <person name="Liang C."/>
            <person name="Lipzen A."/>
            <person name="Lutzoni F."/>
            <person name="Magnuson J."/>
            <person name="Mondo S."/>
            <person name="Nolan M."/>
            <person name="Ohm R."/>
            <person name="Pangilinan J."/>
            <person name="Park H.-J."/>
            <person name="Ramirez L."/>
            <person name="Alfaro M."/>
            <person name="Sun H."/>
            <person name="Tritt A."/>
            <person name="Yoshinaga Y."/>
            <person name="Zwiers L.-H."/>
            <person name="Turgeon B."/>
            <person name="Goodwin S."/>
            <person name="Spatafora J."/>
            <person name="Crous P."/>
            <person name="Grigoriev I."/>
        </authorList>
    </citation>
    <scope>NUCLEOTIDE SEQUENCE</scope>
    <source>
        <strain evidence="3">CBS 690.94</strain>
    </source>
</reference>
<evidence type="ECO:0000313" key="4">
    <source>
        <dbReference type="Proteomes" id="UP000799764"/>
    </source>
</evidence>
<feature type="region of interest" description="Disordered" evidence="1">
    <location>
        <begin position="53"/>
        <end position="78"/>
    </location>
</feature>
<feature type="chain" id="PRO_5040166245" description="Ubiquitin 3 binding protein But2 C-terminal domain-containing protein" evidence="2">
    <location>
        <begin position="25"/>
        <end position="244"/>
    </location>
</feature>
<gene>
    <name evidence="3" type="ORF">P171DRAFT_516287</name>
</gene>
<feature type="signal peptide" evidence="2">
    <location>
        <begin position="1"/>
        <end position="24"/>
    </location>
</feature>